<dbReference type="AlphaFoldDB" id="A0A0N0NH99"/>
<feature type="region of interest" description="Disordered" evidence="1">
    <location>
        <begin position="50"/>
        <end position="74"/>
    </location>
</feature>
<keyword evidence="3" id="KW-1185">Reference proteome</keyword>
<gene>
    <name evidence="2" type="ORF">AB675_1413</name>
</gene>
<evidence type="ECO:0000313" key="2">
    <source>
        <dbReference type="EMBL" id="KPI34441.1"/>
    </source>
</evidence>
<dbReference type="VEuPathDB" id="FungiDB:AB675_1413"/>
<dbReference type="GeneID" id="28733182"/>
<proteinExistence type="predicted"/>
<comment type="caution">
    <text evidence="2">The sequence shown here is derived from an EMBL/GenBank/DDBJ whole genome shotgun (WGS) entry which is preliminary data.</text>
</comment>
<dbReference type="RefSeq" id="XP_017994404.1">
    <property type="nucleotide sequence ID" value="XM_018141302.1"/>
</dbReference>
<reference evidence="2 3" key="1">
    <citation type="submission" date="2015-06" db="EMBL/GenBank/DDBJ databases">
        <title>Draft genome of the ant-associated black yeast Phialophora attae CBS 131958.</title>
        <authorList>
            <person name="Moreno L.F."/>
            <person name="Stielow B.J."/>
            <person name="de Hoog S."/>
            <person name="Vicente V.A."/>
            <person name="Weiss V.A."/>
            <person name="de Vries M."/>
            <person name="Cruz L.M."/>
            <person name="Souza E.M."/>
        </authorList>
    </citation>
    <scope>NUCLEOTIDE SEQUENCE [LARGE SCALE GENOMIC DNA]</scope>
    <source>
        <strain evidence="2 3">CBS 131958</strain>
    </source>
</reference>
<dbReference type="EMBL" id="LFJN01000060">
    <property type="protein sequence ID" value="KPI34441.1"/>
    <property type="molecule type" value="Genomic_DNA"/>
</dbReference>
<dbReference type="OrthoDB" id="5393196at2759"/>
<accession>A0A0N0NH99</accession>
<evidence type="ECO:0000313" key="3">
    <source>
        <dbReference type="Proteomes" id="UP000038010"/>
    </source>
</evidence>
<sequence>MSPPATERLERVDTPLPTNHSWAESYKCDASLAWDDIVHHGHNRTLSVFGIMPSSPDRESRKRSAGVLDEGSEPESVKRLKVVHSVELGRFARLGGPDLSDLRGYGLSIPSRTRSRSWRQSDSTSRTGPFNADFRRKLEDCSIFLPRSSLPKTQNLKELKRFTQDYETSIAPVAYEQLEYLVDEFAAYYSAGDEIYALDAIVEDGPAAKPSLFDGERDEDVLDGFKTRSTITSSLWQDRAQ</sequence>
<protein>
    <submittedName>
        <fullName evidence="2">Uncharacterized protein</fullName>
    </submittedName>
</protein>
<organism evidence="2 3">
    <name type="scientific">Cyphellophora attinorum</name>
    <dbReference type="NCBI Taxonomy" id="1664694"/>
    <lineage>
        <taxon>Eukaryota</taxon>
        <taxon>Fungi</taxon>
        <taxon>Dikarya</taxon>
        <taxon>Ascomycota</taxon>
        <taxon>Pezizomycotina</taxon>
        <taxon>Eurotiomycetes</taxon>
        <taxon>Chaetothyriomycetidae</taxon>
        <taxon>Chaetothyriales</taxon>
        <taxon>Cyphellophoraceae</taxon>
        <taxon>Cyphellophora</taxon>
    </lineage>
</organism>
<name>A0A0N0NH99_9EURO</name>
<dbReference type="Proteomes" id="UP000038010">
    <property type="component" value="Unassembled WGS sequence"/>
</dbReference>
<evidence type="ECO:0000256" key="1">
    <source>
        <dbReference type="SAM" id="MobiDB-lite"/>
    </source>
</evidence>